<dbReference type="Pfam" id="PF00551">
    <property type="entry name" value="Formyl_trans_N"/>
    <property type="match status" value="1"/>
</dbReference>
<dbReference type="Proteomes" id="UP001550628">
    <property type="component" value="Unassembled WGS sequence"/>
</dbReference>
<reference evidence="2 3" key="1">
    <citation type="submission" date="2024-06" db="EMBL/GenBank/DDBJ databases">
        <title>The Natural Products Discovery Center: Release of the First 8490 Sequenced Strains for Exploring Actinobacteria Biosynthetic Diversity.</title>
        <authorList>
            <person name="Kalkreuter E."/>
            <person name="Kautsar S.A."/>
            <person name="Yang D."/>
            <person name="Bader C.D."/>
            <person name="Teijaro C.N."/>
            <person name="Fluegel L."/>
            <person name="Davis C.M."/>
            <person name="Simpson J.R."/>
            <person name="Lauterbach L."/>
            <person name="Steele A.D."/>
            <person name="Gui C."/>
            <person name="Meng S."/>
            <person name="Li G."/>
            <person name="Viehrig K."/>
            <person name="Ye F."/>
            <person name="Su P."/>
            <person name="Kiefer A.F."/>
            <person name="Nichols A."/>
            <person name="Cepeda A.J."/>
            <person name="Yan W."/>
            <person name="Fan B."/>
            <person name="Jiang Y."/>
            <person name="Adhikari A."/>
            <person name="Zheng C.-J."/>
            <person name="Schuster L."/>
            <person name="Cowan T.M."/>
            <person name="Smanski M.J."/>
            <person name="Chevrette M.G."/>
            <person name="De Carvalho L.P.S."/>
            <person name="Shen B."/>
        </authorList>
    </citation>
    <scope>NUCLEOTIDE SEQUENCE [LARGE SCALE GENOMIC DNA]</scope>
    <source>
        <strain evidence="2 3">NPDC019708</strain>
    </source>
</reference>
<proteinExistence type="predicted"/>
<dbReference type="InterPro" id="IPR036477">
    <property type="entry name" value="Formyl_transf_N_sf"/>
</dbReference>
<dbReference type="PANTHER" id="PTHR11138:SF5">
    <property type="entry name" value="METHIONYL-TRNA FORMYLTRANSFERASE, MITOCHONDRIAL"/>
    <property type="match status" value="1"/>
</dbReference>
<sequence length="233" mass="25145">MSGQLRVVLASTRAEGLELLADACHSAGHIPVACVAASEAAAAAEIVLNIHTSILPRHRGPMPVHWALLMGGREIGVTIHWMDDRFDSGPIMAQRTGIDLVDEMDDRAADALIEELDHITHELVPTAVNKAAAGIPGVPQDEEYATYEGPIDSELSTIDWSRNAGEVHNQVRARRFGVYDPPGPVAEVNGRQISVLRTSSTPADGLRVNCADQSLWITDPIYLTHGRVVLKCP</sequence>
<keyword evidence="3" id="KW-1185">Reference proteome</keyword>
<feature type="domain" description="Formyl transferase N-terminal" evidence="1">
    <location>
        <begin position="45"/>
        <end position="124"/>
    </location>
</feature>
<gene>
    <name evidence="2" type="ORF">ABZ510_02620</name>
</gene>
<dbReference type="PANTHER" id="PTHR11138">
    <property type="entry name" value="METHIONYL-TRNA FORMYLTRANSFERASE"/>
    <property type="match status" value="1"/>
</dbReference>
<dbReference type="InterPro" id="IPR002376">
    <property type="entry name" value="Formyl_transf_N"/>
</dbReference>
<dbReference type="SUPFAM" id="SSF53328">
    <property type="entry name" value="Formyltransferase"/>
    <property type="match status" value="1"/>
</dbReference>
<name>A0ABV2WIL8_9NOCA</name>
<dbReference type="InterPro" id="IPR011034">
    <property type="entry name" value="Formyl_transferase-like_C_sf"/>
</dbReference>
<evidence type="ECO:0000313" key="2">
    <source>
        <dbReference type="EMBL" id="MEU1950729.1"/>
    </source>
</evidence>
<dbReference type="RefSeq" id="WP_356954280.1">
    <property type="nucleotide sequence ID" value="NZ_JBEYBD010000002.1"/>
</dbReference>
<evidence type="ECO:0000259" key="1">
    <source>
        <dbReference type="Pfam" id="PF00551"/>
    </source>
</evidence>
<dbReference type="Gene3D" id="3.40.50.12230">
    <property type="match status" value="1"/>
</dbReference>
<evidence type="ECO:0000313" key="3">
    <source>
        <dbReference type="Proteomes" id="UP001550628"/>
    </source>
</evidence>
<protein>
    <submittedName>
        <fullName evidence="2">Formyltransferase family protein</fullName>
    </submittedName>
</protein>
<dbReference type="EMBL" id="JBEYBF010000001">
    <property type="protein sequence ID" value="MEU1950729.1"/>
    <property type="molecule type" value="Genomic_DNA"/>
</dbReference>
<comment type="caution">
    <text evidence="2">The sequence shown here is derived from an EMBL/GenBank/DDBJ whole genome shotgun (WGS) entry which is preliminary data.</text>
</comment>
<dbReference type="SUPFAM" id="SSF50486">
    <property type="entry name" value="FMT C-terminal domain-like"/>
    <property type="match status" value="1"/>
</dbReference>
<organism evidence="2 3">
    <name type="scientific">Nocardia rhamnosiphila</name>
    <dbReference type="NCBI Taxonomy" id="426716"/>
    <lineage>
        <taxon>Bacteria</taxon>
        <taxon>Bacillati</taxon>
        <taxon>Actinomycetota</taxon>
        <taxon>Actinomycetes</taxon>
        <taxon>Mycobacteriales</taxon>
        <taxon>Nocardiaceae</taxon>
        <taxon>Nocardia</taxon>
    </lineage>
</organism>
<accession>A0ABV2WIL8</accession>